<feature type="compositionally biased region" description="Polar residues" evidence="2">
    <location>
        <begin position="1"/>
        <end position="35"/>
    </location>
</feature>
<organism evidence="3 4">
    <name type="scientific">Cylindrotheca closterium</name>
    <dbReference type="NCBI Taxonomy" id="2856"/>
    <lineage>
        <taxon>Eukaryota</taxon>
        <taxon>Sar</taxon>
        <taxon>Stramenopiles</taxon>
        <taxon>Ochrophyta</taxon>
        <taxon>Bacillariophyta</taxon>
        <taxon>Bacillariophyceae</taxon>
        <taxon>Bacillariophycidae</taxon>
        <taxon>Bacillariales</taxon>
        <taxon>Bacillariaceae</taxon>
        <taxon>Cylindrotheca</taxon>
    </lineage>
</organism>
<dbReference type="GO" id="GO:0003677">
    <property type="term" value="F:DNA binding"/>
    <property type="evidence" value="ECO:0007669"/>
    <property type="project" value="InterPro"/>
</dbReference>
<dbReference type="GO" id="GO:0006310">
    <property type="term" value="P:DNA recombination"/>
    <property type="evidence" value="ECO:0007669"/>
    <property type="project" value="UniProtKB-KW"/>
</dbReference>
<dbReference type="GO" id="GO:0015074">
    <property type="term" value="P:DNA integration"/>
    <property type="evidence" value="ECO:0007669"/>
    <property type="project" value="InterPro"/>
</dbReference>
<evidence type="ECO:0000313" key="4">
    <source>
        <dbReference type="Proteomes" id="UP001295423"/>
    </source>
</evidence>
<dbReference type="InterPro" id="IPR013762">
    <property type="entry name" value="Integrase-like_cat_sf"/>
</dbReference>
<dbReference type="SUPFAM" id="SSF56672">
    <property type="entry name" value="DNA/RNA polymerases"/>
    <property type="match status" value="1"/>
</dbReference>
<name>A0AAD2GCD3_9STRA</name>
<dbReference type="SUPFAM" id="SSF56349">
    <property type="entry name" value="DNA breaking-rejoining enzymes"/>
    <property type="match status" value="1"/>
</dbReference>
<reference evidence="3" key="1">
    <citation type="submission" date="2023-08" db="EMBL/GenBank/DDBJ databases">
        <authorList>
            <person name="Audoor S."/>
            <person name="Bilcke G."/>
        </authorList>
    </citation>
    <scope>NUCLEOTIDE SEQUENCE</scope>
</reference>
<evidence type="ECO:0000256" key="1">
    <source>
        <dbReference type="ARBA" id="ARBA00023172"/>
    </source>
</evidence>
<dbReference type="Proteomes" id="UP001295423">
    <property type="component" value="Unassembled WGS sequence"/>
</dbReference>
<keyword evidence="1" id="KW-0233">DNA recombination</keyword>
<dbReference type="Gene3D" id="1.10.443.10">
    <property type="entry name" value="Intergrase catalytic core"/>
    <property type="match status" value="1"/>
</dbReference>
<dbReference type="InterPro" id="IPR011010">
    <property type="entry name" value="DNA_brk_join_enz"/>
</dbReference>
<dbReference type="AlphaFoldDB" id="A0AAD2GCD3"/>
<gene>
    <name evidence="3" type="ORF">CYCCA115_LOCUS23984</name>
</gene>
<dbReference type="InterPro" id="IPR052055">
    <property type="entry name" value="Hepadnavirus_pol/RT"/>
</dbReference>
<comment type="caution">
    <text evidence="3">The sequence shown here is derived from an EMBL/GenBank/DDBJ whole genome shotgun (WGS) entry which is preliminary data.</text>
</comment>
<protein>
    <recommendedName>
        <fullName evidence="5">Reverse transcriptase domain-containing protein</fullName>
    </recommendedName>
</protein>
<evidence type="ECO:0008006" key="5">
    <source>
        <dbReference type="Google" id="ProtNLM"/>
    </source>
</evidence>
<dbReference type="EMBL" id="CAKOGP040002437">
    <property type="protein sequence ID" value="CAJ1969959.1"/>
    <property type="molecule type" value="Genomic_DNA"/>
</dbReference>
<sequence>MSHSQPTITTPIASNRPQTTPNPTIAPSSPTTTGPQELRIAGDELGPHTSAKLNNGFIREEFIDFISKGFWTVLPYSIVKNLPNLRLNPLGSVPQHDRRDRLIVDLSFYFTNQECLPVAPSESMQFGRTLQRILQRILLSDPSFGPVYLSKIDIANGFYWIQLSARHIPKLAVLLPQAPGEEPMVAFPMVLPMGWVNSPPYFSAATETAADLMNRRLQRNQKEPPHRLENIAIHAKPTVAHVPTSATPTPVTLAVPATTPHHPHYKRPMKYADIYVDNFIAAVQGDEPTRRNAMRTLLHVLDSVFRPLSPSDHPHQQEPASLKKLKKGDGNWSTLKTVLGWVIDTVAQTITLVPQRRQEGLDAILAAISLTQRRISVELWHKFLGELRSMVIGIPGARGLFSTLQHAFKTESKKRLRLTKNEHHFINDFRTLAATLPHRPTRITELVPRKPSVVGTTDAAVAGMGGIAFINTTDGVEAIVWRAPFDADIRKRLVSFQNPTGDITNSDLELAATVTHHDVLTTNFDLREHTIQSSHDNTPAEAWQHKGSTTTLGPAASLLRVQSHHQRHFRYVPLHNFLPGFLNRMSDDASRLWHLTDSELLAHFNSTYPQIKSWQMLHVRPAMLSTVISGLVDKPCNVASLKDFNNAPTPNGIFGSNTARTFASTHCSHTVIPFHFSKILRRNIDDVKAPPVTPYELAQCQARSVRWARRWPAWGPRTADPPPNRVKPIPISLIRRIANLSADGSAKHKAVADMIIVAFFFLLRPGEYTGTENDDTPFRFQDIQLCIGQIVIPLLTSTDAQLWAATSVSLTFTTQKNGVRGEVVNHGLSGHNLLCPVRAVVRQIIHLRSHQATPGTILATYFHNNRTCKVQAKDITAVLRESARVLGPQYNFSEQDVSARSLRAGGAMALFNSHVDSDTICLIGRWQSDAMLRYLHLQAQPVMQGFASRMLRGGDYVFVPNEVALAPMH</sequence>
<feature type="region of interest" description="Disordered" evidence="2">
    <location>
        <begin position="1"/>
        <end position="47"/>
    </location>
</feature>
<accession>A0AAD2GCD3</accession>
<dbReference type="PANTHER" id="PTHR33050:SF7">
    <property type="entry name" value="RIBONUCLEASE H"/>
    <property type="match status" value="1"/>
</dbReference>
<dbReference type="InterPro" id="IPR043502">
    <property type="entry name" value="DNA/RNA_pol_sf"/>
</dbReference>
<evidence type="ECO:0000256" key="2">
    <source>
        <dbReference type="SAM" id="MobiDB-lite"/>
    </source>
</evidence>
<dbReference type="PANTHER" id="PTHR33050">
    <property type="entry name" value="REVERSE TRANSCRIPTASE DOMAIN-CONTAINING PROTEIN"/>
    <property type="match status" value="1"/>
</dbReference>
<proteinExistence type="predicted"/>
<keyword evidence="4" id="KW-1185">Reference proteome</keyword>
<evidence type="ECO:0000313" key="3">
    <source>
        <dbReference type="EMBL" id="CAJ1969959.1"/>
    </source>
</evidence>